<dbReference type="EMBL" id="CP120992">
    <property type="protein sequence ID" value="WLQ44792.1"/>
    <property type="molecule type" value="Genomic_DNA"/>
</dbReference>
<dbReference type="RefSeq" id="WP_306092042.1">
    <property type="nucleotide sequence ID" value="NZ_CP120992.1"/>
</dbReference>
<accession>A0ABY9ID13</accession>
<dbReference type="InterPro" id="IPR002104">
    <property type="entry name" value="Integrase_catalytic"/>
</dbReference>
<reference evidence="3 4" key="1">
    <citation type="submission" date="2023-03" db="EMBL/GenBank/DDBJ databases">
        <title>Isolation and description of six Streptomyces strains from soil environments, able to metabolize different microbial glucans.</title>
        <authorList>
            <person name="Widen T."/>
            <person name="Larsbrink J."/>
        </authorList>
    </citation>
    <scope>NUCLEOTIDE SEQUENCE [LARGE SCALE GENOMIC DNA]</scope>
    <source>
        <strain evidence="3 4">Mut2</strain>
    </source>
</reference>
<evidence type="ECO:0000313" key="4">
    <source>
        <dbReference type="Proteomes" id="UP001229952"/>
    </source>
</evidence>
<protein>
    <submittedName>
        <fullName evidence="3">Tyrosine-type recombinase/integrase</fullName>
    </submittedName>
</protein>
<dbReference type="SUPFAM" id="SSF56349">
    <property type="entry name" value="DNA breaking-rejoining enzymes"/>
    <property type="match status" value="1"/>
</dbReference>
<dbReference type="InterPro" id="IPR013762">
    <property type="entry name" value="Integrase-like_cat_sf"/>
</dbReference>
<evidence type="ECO:0000259" key="2">
    <source>
        <dbReference type="PROSITE" id="PS51898"/>
    </source>
</evidence>
<organism evidence="3 4">
    <name type="scientific">Streptomyces laculatispora</name>
    <dbReference type="NCBI Taxonomy" id="887464"/>
    <lineage>
        <taxon>Bacteria</taxon>
        <taxon>Bacillati</taxon>
        <taxon>Actinomycetota</taxon>
        <taxon>Actinomycetes</taxon>
        <taxon>Kitasatosporales</taxon>
        <taxon>Streptomycetaceae</taxon>
        <taxon>Streptomyces</taxon>
    </lineage>
</organism>
<evidence type="ECO:0000313" key="3">
    <source>
        <dbReference type="EMBL" id="WLQ44792.1"/>
    </source>
</evidence>
<dbReference type="PROSITE" id="PS51898">
    <property type="entry name" value="TYR_RECOMBINASE"/>
    <property type="match status" value="1"/>
</dbReference>
<feature type="domain" description="Tyr recombinase" evidence="2">
    <location>
        <begin position="1"/>
        <end position="231"/>
    </location>
</feature>
<evidence type="ECO:0000256" key="1">
    <source>
        <dbReference type="ARBA" id="ARBA00023172"/>
    </source>
</evidence>
<keyword evidence="1" id="KW-0233">DNA recombination</keyword>
<gene>
    <name evidence="3" type="ORF">P8A22_35810</name>
</gene>
<name>A0ABY9ID13_9ACTN</name>
<dbReference type="Gene3D" id="1.10.443.10">
    <property type="entry name" value="Intergrase catalytic core"/>
    <property type="match status" value="1"/>
</dbReference>
<dbReference type="InterPro" id="IPR011010">
    <property type="entry name" value="DNA_brk_join_enz"/>
</dbReference>
<dbReference type="Proteomes" id="UP001229952">
    <property type="component" value="Chromosome"/>
</dbReference>
<proteinExistence type="predicted"/>
<sequence length="254" mass="27370">MAVGFVELDCVLVSLAAGAGLRQGEALGFSPDDIDGEDINVVRQIVKVNGHFGFGPPKGNKERAAPCAPELVKAVKAVKEYANRFPTVEVTLPSVAPDRPSPAWQDRPKRTVRLLVTTQFRSGVNGGAVNRDTFNDKCWKAALAGAGLIPTAVVTYLDPKAGKNPWRGKWDMPREFCFHALRHTFAGVVLTEGESITQLAAWLGRADPAFTLRAYVHFMPKSGNRGRAAIGRFLTESATAASEVDVTAQIPDSE</sequence>
<keyword evidence="4" id="KW-1185">Reference proteome</keyword>